<organism evidence="4 5">
    <name type="scientific">Methylopila turkensis</name>
    <dbReference type="NCBI Taxonomy" id="1437816"/>
    <lineage>
        <taxon>Bacteria</taxon>
        <taxon>Pseudomonadati</taxon>
        <taxon>Pseudomonadota</taxon>
        <taxon>Alphaproteobacteria</taxon>
        <taxon>Hyphomicrobiales</taxon>
        <taxon>Methylopilaceae</taxon>
        <taxon>Methylopila</taxon>
    </lineage>
</organism>
<name>A0A9W6N7B5_9HYPH</name>
<evidence type="ECO:0008006" key="6">
    <source>
        <dbReference type="Google" id="ProtNLM"/>
    </source>
</evidence>
<evidence type="ECO:0000256" key="1">
    <source>
        <dbReference type="SAM" id="Coils"/>
    </source>
</evidence>
<dbReference type="Pfam" id="PF11064">
    <property type="entry name" value="DUF2865"/>
    <property type="match status" value="1"/>
</dbReference>
<evidence type="ECO:0000256" key="3">
    <source>
        <dbReference type="SAM" id="SignalP"/>
    </source>
</evidence>
<dbReference type="EMBL" id="BSFL01000003">
    <property type="protein sequence ID" value="GLK81084.1"/>
    <property type="molecule type" value="Genomic_DNA"/>
</dbReference>
<evidence type="ECO:0000256" key="2">
    <source>
        <dbReference type="SAM" id="MobiDB-lite"/>
    </source>
</evidence>
<evidence type="ECO:0000313" key="5">
    <source>
        <dbReference type="Proteomes" id="UP001143309"/>
    </source>
</evidence>
<feature type="coiled-coil region" evidence="1">
    <location>
        <begin position="90"/>
        <end position="117"/>
    </location>
</feature>
<dbReference type="InterPro" id="IPR021293">
    <property type="entry name" value="DUF2865"/>
</dbReference>
<keyword evidence="5" id="KW-1185">Reference proteome</keyword>
<feature type="chain" id="PRO_5040922265" description="DUF2865 domain-containing protein" evidence="3">
    <location>
        <begin position="25"/>
        <end position="390"/>
    </location>
</feature>
<reference evidence="4" key="1">
    <citation type="journal article" date="2014" name="Int. J. Syst. Evol. Microbiol.">
        <title>Complete genome sequence of Corynebacterium casei LMG S-19264T (=DSM 44701T), isolated from a smear-ripened cheese.</title>
        <authorList>
            <consortium name="US DOE Joint Genome Institute (JGI-PGF)"/>
            <person name="Walter F."/>
            <person name="Albersmeier A."/>
            <person name="Kalinowski J."/>
            <person name="Ruckert C."/>
        </authorList>
    </citation>
    <scope>NUCLEOTIDE SEQUENCE</scope>
    <source>
        <strain evidence="4">VKM B-2748</strain>
    </source>
</reference>
<keyword evidence="1" id="KW-0175">Coiled coil</keyword>
<evidence type="ECO:0000313" key="4">
    <source>
        <dbReference type="EMBL" id="GLK81084.1"/>
    </source>
</evidence>
<reference evidence="4" key="2">
    <citation type="submission" date="2023-01" db="EMBL/GenBank/DDBJ databases">
        <authorList>
            <person name="Sun Q."/>
            <person name="Evtushenko L."/>
        </authorList>
    </citation>
    <scope>NUCLEOTIDE SEQUENCE</scope>
    <source>
        <strain evidence="4">VKM B-2748</strain>
    </source>
</reference>
<gene>
    <name evidence="4" type="ORF">GCM10008174_28250</name>
</gene>
<feature type="signal peptide" evidence="3">
    <location>
        <begin position="1"/>
        <end position="24"/>
    </location>
</feature>
<dbReference type="Proteomes" id="UP001143309">
    <property type="component" value="Unassembled WGS sequence"/>
</dbReference>
<dbReference type="RefSeq" id="WP_271201551.1">
    <property type="nucleotide sequence ID" value="NZ_BSFL01000003.1"/>
</dbReference>
<dbReference type="AlphaFoldDB" id="A0A9W6N7B5"/>
<sequence length="390" mass="42646">MRSRIVAIAAVALALTAATGDALAQQGSDQCLRLEAQLAALERGGARRADPRQIERDANRQQYELDRTKAYARGLGCGRGFLFSSPPPECADVQRRIKQMEVNLDRLMSQSQQASQSGGDPRRRELLFALARNQCGPQYRLVERRVERPQERKGFFEMLFGGGGNAPAQEETIVEPEMDPQSTPRVSTFRTVCVRTCDGFFFPISFQTTRNAFERDEGICEATCPGAEARLYAYPNPGGQMEQATSVDGEPYAKLQNAFRYRKEFVAGCSCKPEGMSWAEALAGVEDKTVKKGDIVVDEQKALEMSRPGSAPGQSPRPNPQARAQRPASAEEAPADAPFATGSQPAAPRVRNRNDVIITDDAPITRGGDVQRRPLDGPSVERAPSGLPED</sequence>
<protein>
    <recommendedName>
        <fullName evidence="6">DUF2865 domain-containing protein</fullName>
    </recommendedName>
</protein>
<feature type="compositionally biased region" description="Low complexity" evidence="2">
    <location>
        <begin position="314"/>
        <end position="340"/>
    </location>
</feature>
<feature type="region of interest" description="Disordered" evidence="2">
    <location>
        <begin position="304"/>
        <end position="390"/>
    </location>
</feature>
<proteinExistence type="predicted"/>
<comment type="caution">
    <text evidence="4">The sequence shown here is derived from an EMBL/GenBank/DDBJ whole genome shotgun (WGS) entry which is preliminary data.</text>
</comment>
<keyword evidence="3" id="KW-0732">Signal</keyword>
<accession>A0A9W6N7B5</accession>